<keyword evidence="3 4" id="KW-0175">Coiled coil</keyword>
<feature type="compositionally biased region" description="Basic and acidic residues" evidence="5">
    <location>
        <begin position="148"/>
        <end position="163"/>
    </location>
</feature>
<evidence type="ECO:0000256" key="4">
    <source>
        <dbReference type="SAM" id="Coils"/>
    </source>
</evidence>
<dbReference type="GO" id="GO:0005794">
    <property type="term" value="C:Golgi apparatus"/>
    <property type="evidence" value="ECO:0007669"/>
    <property type="project" value="UniProtKB-SubCell"/>
</dbReference>
<feature type="region of interest" description="Disordered" evidence="5">
    <location>
        <begin position="546"/>
        <end position="585"/>
    </location>
</feature>
<dbReference type="Pfam" id="PF12329">
    <property type="entry name" value="TMF_DNA_bd"/>
    <property type="match status" value="1"/>
</dbReference>
<dbReference type="SUPFAM" id="SSF57997">
    <property type="entry name" value="Tropomyosin"/>
    <property type="match status" value="1"/>
</dbReference>
<dbReference type="Gene3D" id="1.20.5.340">
    <property type="match status" value="1"/>
</dbReference>
<feature type="region of interest" description="Disordered" evidence="5">
    <location>
        <begin position="34"/>
        <end position="258"/>
    </location>
</feature>
<feature type="compositionally biased region" description="Basic and acidic residues" evidence="5">
    <location>
        <begin position="40"/>
        <end position="55"/>
    </location>
</feature>
<feature type="compositionally biased region" description="Polar residues" evidence="5">
    <location>
        <begin position="59"/>
        <end position="77"/>
    </location>
</feature>
<accession>A0AB34KJV5</accession>
<feature type="compositionally biased region" description="Polar residues" evidence="5">
    <location>
        <begin position="694"/>
        <end position="710"/>
    </location>
</feature>
<evidence type="ECO:0000256" key="1">
    <source>
        <dbReference type="ARBA" id="ARBA00004555"/>
    </source>
</evidence>
<evidence type="ECO:0000256" key="2">
    <source>
        <dbReference type="ARBA" id="ARBA00023034"/>
    </source>
</evidence>
<organism evidence="7 8">
    <name type="scientific">Cladosporium halotolerans</name>
    <dbReference type="NCBI Taxonomy" id="1052096"/>
    <lineage>
        <taxon>Eukaryota</taxon>
        <taxon>Fungi</taxon>
        <taxon>Dikarya</taxon>
        <taxon>Ascomycota</taxon>
        <taxon>Pezizomycotina</taxon>
        <taxon>Dothideomycetes</taxon>
        <taxon>Dothideomycetidae</taxon>
        <taxon>Cladosporiales</taxon>
        <taxon>Cladosporiaceae</taxon>
        <taxon>Cladosporium</taxon>
    </lineage>
</organism>
<dbReference type="EMBL" id="JAAQHG020000020">
    <property type="protein sequence ID" value="KAL1585339.1"/>
    <property type="molecule type" value="Genomic_DNA"/>
</dbReference>
<keyword evidence="2" id="KW-0333">Golgi apparatus</keyword>
<feature type="region of interest" description="Disordered" evidence="5">
    <location>
        <begin position="634"/>
        <end position="724"/>
    </location>
</feature>
<feature type="region of interest" description="Disordered" evidence="5">
    <location>
        <begin position="1"/>
        <end position="20"/>
    </location>
</feature>
<dbReference type="RefSeq" id="XP_069228445.1">
    <property type="nucleotide sequence ID" value="XM_069374429.1"/>
</dbReference>
<comment type="subcellular location">
    <subcellularLocation>
        <location evidence="1">Golgi apparatus</location>
    </subcellularLocation>
</comment>
<dbReference type="InterPro" id="IPR022092">
    <property type="entry name" value="TMF_DNA-bd"/>
</dbReference>
<dbReference type="GO" id="GO:0005783">
    <property type="term" value="C:endoplasmic reticulum"/>
    <property type="evidence" value="ECO:0007669"/>
    <property type="project" value="TreeGrafter"/>
</dbReference>
<dbReference type="Proteomes" id="UP000803884">
    <property type="component" value="Unassembled WGS sequence"/>
</dbReference>
<proteinExistence type="predicted"/>
<feature type="compositionally biased region" description="Polar residues" evidence="5">
    <location>
        <begin position="642"/>
        <end position="661"/>
    </location>
</feature>
<feature type="domain" description="TATA element modulatory factor 1 TATA binding" evidence="6">
    <location>
        <begin position="768"/>
        <end position="881"/>
    </location>
</feature>
<dbReference type="PANTHER" id="PTHR46515:SF1">
    <property type="entry name" value="TATA ELEMENT MODULATORY FACTOR"/>
    <property type="match status" value="1"/>
</dbReference>
<dbReference type="AlphaFoldDB" id="A0AB34KJV5"/>
<dbReference type="PANTHER" id="PTHR46515">
    <property type="entry name" value="TATA ELEMENT MODULATORY FACTOR TMF1"/>
    <property type="match status" value="1"/>
</dbReference>
<dbReference type="InterPro" id="IPR052602">
    <property type="entry name" value="Growth_transcription_reg"/>
</dbReference>
<evidence type="ECO:0000256" key="5">
    <source>
        <dbReference type="SAM" id="MobiDB-lite"/>
    </source>
</evidence>
<evidence type="ECO:0000313" key="7">
    <source>
        <dbReference type="EMBL" id="KAL1585339.1"/>
    </source>
</evidence>
<feature type="region of interest" description="Disordered" evidence="5">
    <location>
        <begin position="410"/>
        <end position="469"/>
    </location>
</feature>
<feature type="coiled-coil region" evidence="4">
    <location>
        <begin position="781"/>
        <end position="881"/>
    </location>
</feature>
<keyword evidence="8" id="KW-1185">Reference proteome</keyword>
<evidence type="ECO:0000259" key="6">
    <source>
        <dbReference type="Pfam" id="PF12325"/>
    </source>
</evidence>
<dbReference type="InterPro" id="IPR022091">
    <property type="entry name" value="TMF_TATA-bd"/>
</dbReference>
<feature type="compositionally biased region" description="Basic and acidic residues" evidence="5">
    <location>
        <begin position="546"/>
        <end position="574"/>
    </location>
</feature>
<dbReference type="Pfam" id="PF12325">
    <property type="entry name" value="TMF_TATA_bd"/>
    <property type="match status" value="1"/>
</dbReference>
<gene>
    <name evidence="7" type="ORF">WHR41_05824</name>
</gene>
<feature type="compositionally biased region" description="Polar residues" evidence="5">
    <location>
        <begin position="197"/>
        <end position="228"/>
    </location>
</feature>
<feature type="compositionally biased region" description="Basic and acidic residues" evidence="5">
    <location>
        <begin position="410"/>
        <end position="434"/>
    </location>
</feature>
<name>A0AB34KJV5_9PEZI</name>
<feature type="compositionally biased region" description="Basic and acidic residues" evidence="5">
    <location>
        <begin position="245"/>
        <end position="258"/>
    </location>
</feature>
<evidence type="ECO:0000256" key="3">
    <source>
        <dbReference type="ARBA" id="ARBA00023054"/>
    </source>
</evidence>
<protein>
    <recommendedName>
        <fullName evidence="6">TATA element modulatory factor 1 TATA binding domain-containing protein</fullName>
    </recommendedName>
</protein>
<reference evidence="7 8" key="1">
    <citation type="journal article" date="2020" name="Microbiol. Resour. Announc.">
        <title>Draft Genome Sequence of a Cladosporium Species Isolated from the Mesophotic Ascidian Didemnum maculosum.</title>
        <authorList>
            <person name="Gioti A."/>
            <person name="Siaperas R."/>
            <person name="Nikolaivits E."/>
            <person name="Le Goff G."/>
            <person name="Ouazzani J."/>
            <person name="Kotoulas G."/>
            <person name="Topakas E."/>
        </authorList>
    </citation>
    <scope>NUCLEOTIDE SEQUENCE [LARGE SCALE GENOMIC DNA]</scope>
    <source>
        <strain evidence="7 8">TM138-S3</strain>
    </source>
</reference>
<dbReference type="GeneID" id="96007267"/>
<evidence type="ECO:0000313" key="8">
    <source>
        <dbReference type="Proteomes" id="UP000803884"/>
    </source>
</evidence>
<feature type="compositionally biased region" description="Basic and acidic residues" evidence="5">
    <location>
        <begin position="443"/>
        <end position="469"/>
    </location>
</feature>
<comment type="caution">
    <text evidence="7">The sequence shown here is derived from an EMBL/GenBank/DDBJ whole genome shotgun (WGS) entry which is preliminary data.</text>
</comment>
<sequence>MSNANKQPAKKGGGWGSMFTGAISNLESRLDTILADETDPAARQKLAEQAQKEQKSASNRQRAGSGSVTPARSSQEASRPRPSGNDRLAEKLARAAAKKSLDGGSALSSEVPSRVGSPAVGSEGGSPRPSSDVKRSVEQPRSAPAVEAPKEEQKDEDVRKDEVTPESGEGTSTNEEAPASTLLSSGLPINPARKSTESTVSPALQTPADSESQSPRPSTDVPNGSAPSGKSAPELEAEMAQMRADYSKAEKQRQEEMHAHLERIDALQAKLQYLAKETVAAAKEANASAAAGSAEAQAARKDEQIALLMEEGEKLSKTELRHLQTIKKLRAKATDDEKGAIETKKKLERVERSESELKQKVRRAEVAERQANEKIKQIAVIEKQVDEMNEDRERAAELIRTLTTQLKDAEKKAEQAQKEANTKASEADKNKVAELENSLEDAQIEKKLAEDKAKSETRKIKDQADRERERFTVRELELKNEIANLDSRLEAMRARAEEASSEGGTTGEGTVKLMRQVETLQAQYSLAKENWETIESSLNARLSALEQERDEATKREADFRKKARDSANRTRKAEEEVESTNEHISTLTEELKTCQRDLTSLRKTLGQAETALSDAKSDQERQRRIWDSEFASRLEEEKSRWQRQNASANPRMDSPSTSSRKQSIHDPRRPSGRLGLNDLSGLQVHLPEHRPSSRRSSGFPTPGILSSRTAGTPDRDASPSLSRQESMLTFDNSTLPPTPSIEVDAADFDAVGDADAFSPQRTINDLVSTSTAGAGPSVQLVERMSAAVRRLESEKAAHKDELARLAAQRDEARDEIVGLMREVEGKRSEEGRLAAAEKELGEVKGRYEACLEMVGEKEEEVEELRQDVLELKKMYRELVEEKVGGK</sequence>